<evidence type="ECO:0000256" key="3">
    <source>
        <dbReference type="ARBA" id="ARBA00014858"/>
    </source>
</evidence>
<dbReference type="GO" id="GO:0005789">
    <property type="term" value="C:endoplasmic reticulum membrane"/>
    <property type="evidence" value="ECO:0007669"/>
    <property type="project" value="TreeGrafter"/>
</dbReference>
<sequence>LCNVEVIVIDDASPDGTGEVAVKLRDEFGEDKIVLRPREGKLGLGTAYIHGLKYARGQFIILMDADLSHHPKFILDMIELQKKENLDIVTGTRYALGGGVSGWDLKRKTISKGANFLAQVGSVSLVKAF</sequence>
<dbReference type="InterPro" id="IPR001173">
    <property type="entry name" value="Glyco_trans_2-like"/>
</dbReference>
<keyword evidence="5" id="KW-0808">Transferase</keyword>
<evidence type="ECO:0000256" key="5">
    <source>
        <dbReference type="ARBA" id="ARBA00022679"/>
    </source>
</evidence>
<dbReference type="WBParaSite" id="ACAC_0000652201-mRNA-1">
    <property type="protein sequence ID" value="ACAC_0000652201-mRNA-1"/>
    <property type="gene ID" value="ACAC_0000652201"/>
</dbReference>
<evidence type="ECO:0000313" key="8">
    <source>
        <dbReference type="WBParaSite" id="ACAC_0000652201-mRNA-1"/>
    </source>
</evidence>
<evidence type="ECO:0000256" key="2">
    <source>
        <dbReference type="ARBA" id="ARBA00012704"/>
    </source>
</evidence>
<evidence type="ECO:0000256" key="1">
    <source>
        <dbReference type="ARBA" id="ARBA00006739"/>
    </source>
</evidence>
<dbReference type="Pfam" id="PF00535">
    <property type="entry name" value="Glycos_transf_2"/>
    <property type="match status" value="1"/>
</dbReference>
<dbReference type="EC" id="2.4.1.83" evidence="2"/>
<keyword evidence="4" id="KW-0328">Glycosyltransferase</keyword>
<evidence type="ECO:0000256" key="4">
    <source>
        <dbReference type="ARBA" id="ARBA00022676"/>
    </source>
</evidence>
<comment type="similarity">
    <text evidence="1">Belongs to the glycosyltransferase 2 family.</text>
</comment>
<dbReference type="InterPro" id="IPR029044">
    <property type="entry name" value="Nucleotide-diphossugar_trans"/>
</dbReference>
<dbReference type="GO" id="GO:0006506">
    <property type="term" value="P:GPI anchor biosynthetic process"/>
    <property type="evidence" value="ECO:0007669"/>
    <property type="project" value="TreeGrafter"/>
</dbReference>
<dbReference type="PANTHER" id="PTHR43398">
    <property type="entry name" value="DOLICHOL-PHOSPHATE MANNOSYLTRANSFERASE SUBUNIT 1"/>
    <property type="match status" value="1"/>
</dbReference>
<dbReference type="Gene3D" id="3.90.550.10">
    <property type="entry name" value="Spore Coat Polysaccharide Biosynthesis Protein SpsA, Chain A"/>
    <property type="match status" value="1"/>
</dbReference>
<evidence type="ECO:0000313" key="7">
    <source>
        <dbReference type="Proteomes" id="UP000035642"/>
    </source>
</evidence>
<organism evidence="7 8">
    <name type="scientific">Angiostrongylus cantonensis</name>
    <name type="common">Rat lungworm</name>
    <dbReference type="NCBI Taxonomy" id="6313"/>
    <lineage>
        <taxon>Eukaryota</taxon>
        <taxon>Metazoa</taxon>
        <taxon>Ecdysozoa</taxon>
        <taxon>Nematoda</taxon>
        <taxon>Chromadorea</taxon>
        <taxon>Rhabditida</taxon>
        <taxon>Rhabditina</taxon>
        <taxon>Rhabditomorpha</taxon>
        <taxon>Strongyloidea</taxon>
        <taxon>Metastrongylidae</taxon>
        <taxon>Angiostrongylus</taxon>
    </lineage>
</organism>
<reference evidence="7" key="1">
    <citation type="submission" date="2012-09" db="EMBL/GenBank/DDBJ databases">
        <authorList>
            <person name="Martin A.A."/>
        </authorList>
    </citation>
    <scope>NUCLEOTIDE SEQUENCE</scope>
</reference>
<dbReference type="AlphaFoldDB" id="A0A0K0D8X7"/>
<evidence type="ECO:0000259" key="6">
    <source>
        <dbReference type="Pfam" id="PF00535"/>
    </source>
</evidence>
<dbReference type="InterPro" id="IPR039528">
    <property type="entry name" value="DPM1-like"/>
</dbReference>
<accession>A0A0K0D8X7</accession>
<dbReference type="SUPFAM" id="SSF53448">
    <property type="entry name" value="Nucleotide-diphospho-sugar transferases"/>
    <property type="match status" value="1"/>
</dbReference>
<dbReference type="Proteomes" id="UP000035642">
    <property type="component" value="Unassembled WGS sequence"/>
</dbReference>
<dbReference type="GO" id="GO:0035269">
    <property type="term" value="P:protein O-linked glycosylation via mannose"/>
    <property type="evidence" value="ECO:0007669"/>
    <property type="project" value="TreeGrafter"/>
</dbReference>
<proteinExistence type="inferred from homology"/>
<dbReference type="GO" id="GO:0006488">
    <property type="term" value="P:dolichol-linked oligosaccharide biosynthetic process"/>
    <property type="evidence" value="ECO:0007669"/>
    <property type="project" value="TreeGrafter"/>
</dbReference>
<dbReference type="PANTHER" id="PTHR43398:SF1">
    <property type="entry name" value="DOLICHOL-PHOSPHATE MANNOSYLTRANSFERASE SUBUNIT 1"/>
    <property type="match status" value="1"/>
</dbReference>
<protein>
    <recommendedName>
        <fullName evidence="3">Dolichol-phosphate mannosyltransferase subunit 1</fullName>
        <ecNumber evidence="2">2.4.1.83</ecNumber>
    </recommendedName>
</protein>
<dbReference type="STRING" id="6313.A0A0K0D8X7"/>
<name>A0A0K0D8X7_ANGCA</name>
<feature type="domain" description="Glycosyltransferase 2-like" evidence="6">
    <location>
        <begin position="3"/>
        <end position="113"/>
    </location>
</feature>
<keyword evidence="7" id="KW-1185">Reference proteome</keyword>
<dbReference type="GO" id="GO:0004582">
    <property type="term" value="F:dolichyl-phosphate beta-D-mannosyltransferase activity"/>
    <property type="evidence" value="ECO:0007669"/>
    <property type="project" value="UniProtKB-EC"/>
</dbReference>
<reference evidence="8" key="2">
    <citation type="submission" date="2017-02" db="UniProtKB">
        <authorList>
            <consortium name="WormBaseParasite"/>
        </authorList>
    </citation>
    <scope>IDENTIFICATION</scope>
</reference>